<gene>
    <name evidence="1" type="ORF">ISREJYDI_CDS0082</name>
</gene>
<sequence length="95" mass="10967">MENVNDLPLMTRDAAYKANVQYFRVKKPCKDCGTDVFYRPQPRQIMTLCLECYPDIKHTSLCKINAAENKHNRQAKKAWNSRVCIPVVFGGMNTK</sequence>
<reference evidence="1 2" key="1">
    <citation type="submission" date="2024-03" db="EMBL/GenBank/DDBJ databases">
        <title>Complete Genome Sequence of a Pseudomonas fluorescens Bacteriophage UNO-G1W1 isolated from freshwater ice in Nebraska.</title>
        <authorList>
            <person name="Neville A.J."/>
            <person name="Schulze T.T."/>
            <person name="Davis P.H."/>
        </authorList>
    </citation>
    <scope>NUCLEOTIDE SEQUENCE [LARGE SCALE GENOMIC DNA]</scope>
</reference>
<organism evidence="1 2">
    <name type="scientific">Pseudomonas phage UNO-G1W1</name>
    <dbReference type="NCBI Taxonomy" id="3136609"/>
    <lineage>
        <taxon>Viruses</taxon>
        <taxon>Duplodnaviria</taxon>
        <taxon>Heunggongvirae</taxon>
        <taxon>Uroviricota</taxon>
        <taxon>Caudoviricetes</taxon>
        <taxon>Vandenendeviridae</taxon>
        <taxon>Gorskivirinae</taxon>
        <taxon>Omahavirus</taxon>
        <taxon>Omahavirus UNOG1W1</taxon>
    </lineage>
</organism>
<evidence type="ECO:0000313" key="1">
    <source>
        <dbReference type="EMBL" id="WYN05048.1"/>
    </source>
</evidence>
<protein>
    <submittedName>
        <fullName evidence="1">Uncharacterized protein</fullName>
    </submittedName>
</protein>
<accession>A0AAX4MWD2</accession>
<name>A0AAX4MWD2_9CAUD</name>
<dbReference type="EMBL" id="PP551948">
    <property type="protein sequence ID" value="WYN05048.1"/>
    <property type="molecule type" value="Genomic_DNA"/>
</dbReference>
<keyword evidence="2" id="KW-1185">Reference proteome</keyword>
<dbReference type="Proteomes" id="UP001447006">
    <property type="component" value="Segment"/>
</dbReference>
<evidence type="ECO:0000313" key="2">
    <source>
        <dbReference type="Proteomes" id="UP001447006"/>
    </source>
</evidence>
<proteinExistence type="predicted"/>